<dbReference type="InterPro" id="IPR012677">
    <property type="entry name" value="Nucleotide-bd_a/b_plait_sf"/>
</dbReference>
<dbReference type="Pfam" id="PF00076">
    <property type="entry name" value="RRM_1"/>
    <property type="match status" value="2"/>
</dbReference>
<dbReference type="PANTHER" id="PTHR15608:SF0">
    <property type="entry name" value="HIV TAT-SPECIFIC FACTOR 1"/>
    <property type="match status" value="1"/>
</dbReference>
<evidence type="ECO:0000256" key="6">
    <source>
        <dbReference type="PROSITE-ProRule" id="PRU00176"/>
    </source>
</evidence>
<feature type="compositionally biased region" description="Acidic residues" evidence="7">
    <location>
        <begin position="153"/>
        <end position="165"/>
    </location>
</feature>
<evidence type="ECO:0000259" key="8">
    <source>
        <dbReference type="PROSITE" id="PS50102"/>
    </source>
</evidence>
<dbReference type="PANTHER" id="PTHR15608">
    <property type="entry name" value="SPLICING FACTOR U2AF-ASSOCIATED PROTEIN 2"/>
    <property type="match status" value="1"/>
</dbReference>
<feature type="region of interest" description="Disordered" evidence="7">
    <location>
        <begin position="146"/>
        <end position="216"/>
    </location>
</feature>
<evidence type="ECO:0000313" key="10">
    <source>
        <dbReference type="EMBL" id="KAG5664173.1"/>
    </source>
</evidence>
<accession>A0A9P7HD14</accession>
<dbReference type="SUPFAM" id="SSF54928">
    <property type="entry name" value="RNA-binding domain, RBD"/>
    <property type="match status" value="2"/>
</dbReference>
<feature type="compositionally biased region" description="Low complexity" evidence="7">
    <location>
        <begin position="203"/>
        <end position="216"/>
    </location>
</feature>
<dbReference type="Proteomes" id="UP000782241">
    <property type="component" value="Unassembled WGS sequence"/>
</dbReference>
<feature type="domain" description="RRM" evidence="8">
    <location>
        <begin position="548"/>
        <end position="641"/>
    </location>
</feature>
<evidence type="ECO:0000256" key="7">
    <source>
        <dbReference type="SAM" id="MobiDB-lite"/>
    </source>
</evidence>
<dbReference type="InterPro" id="IPR038108">
    <property type="entry name" value="RPN13_DEUBAD_sf"/>
</dbReference>
<evidence type="ECO:0000256" key="3">
    <source>
        <dbReference type="ARBA" id="ARBA00022737"/>
    </source>
</evidence>
<dbReference type="PROSITE" id="PS51917">
    <property type="entry name" value="PRU"/>
    <property type="match status" value="1"/>
</dbReference>
<feature type="domain" description="RRM" evidence="8">
    <location>
        <begin position="715"/>
        <end position="794"/>
    </location>
</feature>
<comment type="caution">
    <text evidence="10">The sequence shown here is derived from an EMBL/GenBank/DDBJ whole genome shotgun (WGS) entry which is preliminary data.</text>
</comment>
<dbReference type="GO" id="GO:0005684">
    <property type="term" value="C:U2-type spliceosomal complex"/>
    <property type="evidence" value="ECO:0007669"/>
    <property type="project" value="TreeGrafter"/>
</dbReference>
<sequence>MAITPIITFKAGQCEVDTSSKPYKVKPQPESGYISLYSEDDLVHFCWRKRNQSLEDAELDLLMVPTDGSFTPYDPTASSEPTSKTDGRIFVLKFSSSSQRYLFWLQSKPQNENGDPAYYSPRDRKIGDIVHRLLQGEEVEVAEELSALRNNDDQPDDEDETMEDADAQRGPRTQRGSGGAGPDATGGDVREEGSGSREGGADGARAASSSAPDADAAAAVRNFLDSLRGQSGLPAGQQQQQRQQSADKAYPYLNHLLPTSITVPMIDSAPEEFADTLISFLPPAVVVLASGSSDGVDGKSDPPASAVEAAKASLSLEDKRALLKKVVRSPQFNQALASLTMAIRDGGLPSIADALGVKVQDGGYLRGSGMPLGGGQAVEAFVNGVKKTVEEENSASGYFELVHQQPNLSYTLQFVSRAVIDYFPSIYLGIQVTFAMDISFPTDPREFDSDDRISFSKLDNKFIAVHVDGNEYEFDADTKQWILADDEPLEPSVTDEHDDFAELASHGALDDGSRKRKNGSGQDSETPEPTKPRPSKKQKAPPQPKQNTAVYVTGLPADTTVDEVHELFSRKGGVIAEEIDSGAPRIKLYNDSDGKFKGDALIVFFKPQSVEMAIMLLDDTDFRVTASGTREGRIRVQAADSSYKKVKYDQEGGAGGEKGNGTVERKPQNNNRDRQKIIRKTQKLDAKLADWDDDMPYPGRPEAATKWDKLVILRHMFTLEELEEDPAALLEIKEDIREECAKLGTVTNVVLFDQEPEGIVSVKFKEPQSALACINLMHGRRFDGRTVEAFLATGKEKFQKSKDEEIHDESD</sequence>
<keyword evidence="2" id="KW-0507">mRNA processing</keyword>
<evidence type="ECO:0000259" key="9">
    <source>
        <dbReference type="PROSITE" id="PS51917"/>
    </source>
</evidence>
<dbReference type="PROSITE" id="PS50102">
    <property type="entry name" value="RRM"/>
    <property type="match status" value="2"/>
</dbReference>
<protein>
    <submittedName>
        <fullName evidence="10">Uncharacterized protein</fullName>
    </submittedName>
</protein>
<evidence type="ECO:0000256" key="1">
    <source>
        <dbReference type="ARBA" id="ARBA00007747"/>
    </source>
</evidence>
<name>A0A9P7HD14_9HYPO</name>
<evidence type="ECO:0000256" key="4">
    <source>
        <dbReference type="ARBA" id="ARBA00022884"/>
    </source>
</evidence>
<evidence type="ECO:0000313" key="11">
    <source>
        <dbReference type="Proteomes" id="UP000782241"/>
    </source>
</evidence>
<dbReference type="FunFam" id="3.30.70.330:FF:000105">
    <property type="entry name" value="HIV Tat-specific factor 1 homolog"/>
    <property type="match status" value="1"/>
</dbReference>
<keyword evidence="11" id="KW-1185">Reference proteome</keyword>
<dbReference type="GO" id="GO:0005686">
    <property type="term" value="C:U2 snRNP"/>
    <property type="evidence" value="ECO:0007669"/>
    <property type="project" value="TreeGrafter"/>
</dbReference>
<organism evidence="10 11">
    <name type="scientific">Fusarium avenaceum</name>
    <dbReference type="NCBI Taxonomy" id="40199"/>
    <lineage>
        <taxon>Eukaryota</taxon>
        <taxon>Fungi</taxon>
        <taxon>Dikarya</taxon>
        <taxon>Ascomycota</taxon>
        <taxon>Pezizomycotina</taxon>
        <taxon>Sordariomycetes</taxon>
        <taxon>Hypocreomycetidae</taxon>
        <taxon>Hypocreales</taxon>
        <taxon>Nectriaceae</taxon>
        <taxon>Fusarium</taxon>
        <taxon>Fusarium tricinctum species complex</taxon>
    </lineage>
</organism>
<reference evidence="10" key="1">
    <citation type="submission" date="2021-04" db="EMBL/GenBank/DDBJ databases">
        <title>Draft genome of Fusarium avenaceum strain F156N33, isolated from an atmospheric sample in Virginia.</title>
        <authorList>
            <person name="Yang S."/>
            <person name="Vinatzer B.A."/>
            <person name="Coleman J."/>
        </authorList>
    </citation>
    <scope>NUCLEOTIDE SEQUENCE</scope>
    <source>
        <strain evidence="10">F156N33</strain>
    </source>
</reference>
<dbReference type="InterPro" id="IPR034393">
    <property type="entry name" value="TatSF1-like"/>
</dbReference>
<dbReference type="GO" id="GO:0000398">
    <property type="term" value="P:mRNA splicing, via spliceosome"/>
    <property type="evidence" value="ECO:0007669"/>
    <property type="project" value="InterPro"/>
</dbReference>
<dbReference type="EMBL" id="JAGPUO010000003">
    <property type="protein sequence ID" value="KAG5664173.1"/>
    <property type="molecule type" value="Genomic_DNA"/>
</dbReference>
<dbReference type="Pfam" id="PF04683">
    <property type="entry name" value="Rpn13_ADRM1_Pru"/>
    <property type="match status" value="1"/>
</dbReference>
<proteinExistence type="inferred from homology"/>
<dbReference type="SMART" id="SM00360">
    <property type="entry name" value="RRM"/>
    <property type="match status" value="2"/>
</dbReference>
<keyword evidence="5" id="KW-0508">mRNA splicing</keyword>
<keyword evidence="4 6" id="KW-0694">RNA-binding</keyword>
<dbReference type="CDD" id="cd12285">
    <property type="entry name" value="RRM3_RBM39_like"/>
    <property type="match status" value="1"/>
</dbReference>
<evidence type="ECO:0000256" key="2">
    <source>
        <dbReference type="ARBA" id="ARBA00022664"/>
    </source>
</evidence>
<feature type="region of interest" description="Disordered" evidence="7">
    <location>
        <begin position="505"/>
        <end position="549"/>
    </location>
</feature>
<dbReference type="InterPro" id="IPR038633">
    <property type="entry name" value="Rpn13/ADRM1_Pru_sf"/>
</dbReference>
<dbReference type="GO" id="GO:0003723">
    <property type="term" value="F:RNA binding"/>
    <property type="evidence" value="ECO:0007669"/>
    <property type="project" value="UniProtKB-UniRule"/>
</dbReference>
<dbReference type="InterPro" id="IPR044868">
    <property type="entry name" value="Rpn13/ADRM1_Pru"/>
</dbReference>
<dbReference type="AlphaFoldDB" id="A0A9P7HD14"/>
<dbReference type="InterPro" id="IPR035979">
    <property type="entry name" value="RBD_domain_sf"/>
</dbReference>
<gene>
    <name evidence="10" type="ORF">KAF25_006758</name>
</gene>
<dbReference type="Gene3D" id="2.30.29.70">
    <property type="entry name" value="Proteasomal ubiquitin receptor Rpn13/ADRM1"/>
    <property type="match status" value="1"/>
</dbReference>
<feature type="region of interest" description="Disordered" evidence="7">
    <location>
        <begin position="649"/>
        <end position="672"/>
    </location>
</feature>
<dbReference type="InterPro" id="IPR034392">
    <property type="entry name" value="TatSF1-like_RRM1"/>
</dbReference>
<dbReference type="Gene3D" id="1.10.2020.20">
    <property type="match status" value="1"/>
</dbReference>
<keyword evidence="3" id="KW-0677">Repeat</keyword>
<dbReference type="CDD" id="cd12281">
    <property type="entry name" value="RRM1_TatSF1_like"/>
    <property type="match status" value="1"/>
</dbReference>
<feature type="domain" description="Pru" evidence="9">
    <location>
        <begin position="1"/>
        <end position="137"/>
    </location>
</feature>
<feature type="compositionally biased region" description="Basic and acidic residues" evidence="7">
    <location>
        <begin position="663"/>
        <end position="672"/>
    </location>
</feature>
<dbReference type="InterPro" id="IPR000504">
    <property type="entry name" value="RRM_dom"/>
</dbReference>
<dbReference type="Gene3D" id="3.30.70.330">
    <property type="match status" value="2"/>
</dbReference>
<comment type="similarity">
    <text evidence="1">Belongs to the HTATSF1 family.</text>
</comment>
<evidence type="ECO:0000256" key="5">
    <source>
        <dbReference type="ARBA" id="ARBA00023187"/>
    </source>
</evidence>